<name>A0ABR6YRZ3_9BURK</name>
<gene>
    <name evidence="2" type="ORF">H8K27_15535</name>
</gene>
<proteinExistence type="predicted"/>
<dbReference type="SUPFAM" id="SSF53850">
    <property type="entry name" value="Periplasmic binding protein-like II"/>
    <property type="match status" value="1"/>
</dbReference>
<comment type="caution">
    <text evidence="2">The sequence shown here is derived from an EMBL/GenBank/DDBJ whole genome shotgun (WGS) entry which is preliminary data.</text>
</comment>
<accession>A0ABR6YRZ3</accession>
<organism evidence="2 3">
    <name type="scientific">Undibacterium griseum</name>
    <dbReference type="NCBI Taxonomy" id="2762295"/>
    <lineage>
        <taxon>Bacteria</taxon>
        <taxon>Pseudomonadati</taxon>
        <taxon>Pseudomonadota</taxon>
        <taxon>Betaproteobacteria</taxon>
        <taxon>Burkholderiales</taxon>
        <taxon>Oxalobacteraceae</taxon>
        <taxon>Undibacterium</taxon>
    </lineage>
</organism>
<dbReference type="EMBL" id="JACOGC010000008">
    <property type="protein sequence ID" value="MBC3886540.1"/>
    <property type="molecule type" value="Genomic_DNA"/>
</dbReference>
<evidence type="ECO:0000256" key="1">
    <source>
        <dbReference type="SAM" id="SignalP"/>
    </source>
</evidence>
<sequence length="245" mass="26620">MLLVTAMLLTAPSAGAVNLYLTDVAPFAYFTDKDGHADGINIRIAHELERRTGISLNLIIVPTVRHLTLFVADKEAYSISHRENFNDDEGQILGDVTHYPIVVVAHTETPITTLEDVIHLSQQKGIGMMRRMTYGTFGQDGRIRKVEISTLDGGLRMLQAGRISGVVASMPALQAAAKKNGSDLQSAQCVVIAHGAHVLRVRPAFAQTNTSRQLSAALAAMHADGYIARVVSDFLQPSRYMPSVE</sequence>
<protein>
    <submittedName>
        <fullName evidence="2">Transporter substrate-binding domain-containing protein</fullName>
    </submittedName>
</protein>
<dbReference type="Gene3D" id="3.40.190.10">
    <property type="entry name" value="Periplasmic binding protein-like II"/>
    <property type="match status" value="2"/>
</dbReference>
<dbReference type="Proteomes" id="UP000613113">
    <property type="component" value="Unassembled WGS sequence"/>
</dbReference>
<dbReference type="RefSeq" id="WP_186864084.1">
    <property type="nucleotide sequence ID" value="NZ_JACOGC010000008.1"/>
</dbReference>
<reference evidence="2 3" key="1">
    <citation type="submission" date="2020-08" db="EMBL/GenBank/DDBJ databases">
        <title>Novel species isolated from subtropical streams in China.</title>
        <authorList>
            <person name="Lu H."/>
        </authorList>
    </citation>
    <scope>NUCLEOTIDE SEQUENCE [LARGE SCALE GENOMIC DNA]</scope>
    <source>
        <strain evidence="2 3">FT31W</strain>
    </source>
</reference>
<feature type="signal peptide" evidence="1">
    <location>
        <begin position="1"/>
        <end position="16"/>
    </location>
</feature>
<feature type="chain" id="PRO_5046894535" evidence="1">
    <location>
        <begin position="17"/>
        <end position="245"/>
    </location>
</feature>
<keyword evidence="3" id="KW-1185">Reference proteome</keyword>
<evidence type="ECO:0000313" key="2">
    <source>
        <dbReference type="EMBL" id="MBC3886540.1"/>
    </source>
</evidence>
<evidence type="ECO:0000313" key="3">
    <source>
        <dbReference type="Proteomes" id="UP000613113"/>
    </source>
</evidence>
<keyword evidence="1" id="KW-0732">Signal</keyword>